<dbReference type="OrthoDB" id="448954at2759"/>
<dbReference type="PANTHER" id="PTHR33447:SF20">
    <property type="entry name" value="GLUTATHIONE GAMMA-GLUTAMYLCYSTEINYLTRANSFERASE"/>
    <property type="match status" value="1"/>
</dbReference>
<dbReference type="GO" id="GO:0010038">
    <property type="term" value="P:response to metal ion"/>
    <property type="evidence" value="ECO:0007669"/>
    <property type="project" value="InterPro"/>
</dbReference>
<dbReference type="Gene3D" id="3.90.70.30">
    <property type="entry name" value="Phytochelatin synthase, N-terminal domain"/>
    <property type="match status" value="1"/>
</dbReference>
<dbReference type="PROSITE" id="PS51443">
    <property type="entry name" value="PCS"/>
    <property type="match status" value="1"/>
</dbReference>
<sequence length="283" mass="33094">MERDFNDLERREPEQFARFKKHLLTTPMTPIRRRLFKLKGVKGWENMFESSKKKQQQLSVEDLWYPSIITPLDTTQGQLYYSTSNHDAHNLLIPNYEFQEHLSFCGIACTTILLNTMYAKEIENKKYCKVTQNYLYQNVVQMNEKTKMSNGMTLEQVSVALNIGGLKTIIRYGSKNLVEFENTLRNDIEQYLVTCSAFIICNYWRQFRNKSGNGDTYVQQCGHHSLLSAYDSLSDQVLVLDPTKNRFAHHWIMLEHLASSMCTTDAVSVRPRGYLLVYRQNIQ</sequence>
<dbReference type="EMBL" id="CAJNOQ010021401">
    <property type="protein sequence ID" value="CAF1485505.1"/>
    <property type="molecule type" value="Genomic_DNA"/>
</dbReference>
<dbReference type="EMBL" id="CAJOBC010086889">
    <property type="protein sequence ID" value="CAF4349661.1"/>
    <property type="molecule type" value="Genomic_DNA"/>
</dbReference>
<evidence type="ECO:0000259" key="5">
    <source>
        <dbReference type="PROSITE" id="PS51443"/>
    </source>
</evidence>
<proteinExistence type="predicted"/>
<dbReference type="Pfam" id="PF05023">
    <property type="entry name" value="Phytochelatin"/>
    <property type="match status" value="1"/>
</dbReference>
<dbReference type="PANTHER" id="PTHR33447">
    <property type="entry name" value="GLUTATHIONE GAMMA-GLUTAMYLCYSTEINYLTRANSFERASE"/>
    <property type="match status" value="1"/>
</dbReference>
<evidence type="ECO:0000313" key="7">
    <source>
        <dbReference type="EMBL" id="CAF4349661.1"/>
    </source>
</evidence>
<dbReference type="InterPro" id="IPR038156">
    <property type="entry name" value="PCS_N_sf"/>
</dbReference>
<dbReference type="AlphaFoldDB" id="A0A815S095"/>
<feature type="domain" description="Peptidase C83" evidence="5">
    <location>
        <begin position="53"/>
        <end position="282"/>
    </location>
</feature>
<dbReference type="SUPFAM" id="SSF54001">
    <property type="entry name" value="Cysteine proteinases"/>
    <property type="match status" value="1"/>
</dbReference>
<evidence type="ECO:0000313" key="8">
    <source>
        <dbReference type="Proteomes" id="UP000663829"/>
    </source>
</evidence>
<evidence type="ECO:0000256" key="3">
    <source>
        <dbReference type="ARBA" id="ARBA00022679"/>
    </source>
</evidence>
<accession>A0A815S095</accession>
<dbReference type="Proteomes" id="UP000681722">
    <property type="component" value="Unassembled WGS sequence"/>
</dbReference>
<dbReference type="InterPro" id="IPR040409">
    <property type="entry name" value="PCS-like"/>
</dbReference>
<evidence type="ECO:0000256" key="2">
    <source>
        <dbReference type="ARBA" id="ARBA00022539"/>
    </source>
</evidence>
<gene>
    <name evidence="6" type="ORF">GPM918_LOCUS36021</name>
    <name evidence="7" type="ORF">SRO942_LOCUS36748</name>
</gene>
<keyword evidence="2" id="KW-0104">Cadmium</keyword>
<dbReference type="Proteomes" id="UP000663829">
    <property type="component" value="Unassembled WGS sequence"/>
</dbReference>
<name>A0A815S095_9BILA</name>
<dbReference type="InterPro" id="IPR038765">
    <property type="entry name" value="Papain-like_cys_pep_sf"/>
</dbReference>
<keyword evidence="8" id="KW-1185">Reference proteome</keyword>
<dbReference type="GO" id="GO:0046938">
    <property type="term" value="P:phytochelatin biosynthetic process"/>
    <property type="evidence" value="ECO:0007669"/>
    <property type="project" value="InterPro"/>
</dbReference>
<protein>
    <recommendedName>
        <fullName evidence="1">glutathione gamma-glutamylcysteinyltransferase</fullName>
        <ecNumber evidence="1">2.3.2.15</ecNumber>
    </recommendedName>
</protein>
<comment type="caution">
    <text evidence="6">The sequence shown here is derived from an EMBL/GenBank/DDBJ whole genome shotgun (WGS) entry which is preliminary data.</text>
</comment>
<evidence type="ECO:0000313" key="6">
    <source>
        <dbReference type="EMBL" id="CAF1485505.1"/>
    </source>
</evidence>
<evidence type="ECO:0000256" key="1">
    <source>
        <dbReference type="ARBA" id="ARBA00012468"/>
    </source>
</evidence>
<keyword evidence="3" id="KW-0808">Transferase</keyword>
<dbReference type="GO" id="GO:0046872">
    <property type="term" value="F:metal ion binding"/>
    <property type="evidence" value="ECO:0007669"/>
    <property type="project" value="UniProtKB-KW"/>
</dbReference>
<organism evidence="6 8">
    <name type="scientific">Didymodactylos carnosus</name>
    <dbReference type="NCBI Taxonomy" id="1234261"/>
    <lineage>
        <taxon>Eukaryota</taxon>
        <taxon>Metazoa</taxon>
        <taxon>Spiralia</taxon>
        <taxon>Gnathifera</taxon>
        <taxon>Rotifera</taxon>
        <taxon>Eurotatoria</taxon>
        <taxon>Bdelloidea</taxon>
        <taxon>Philodinida</taxon>
        <taxon>Philodinidae</taxon>
        <taxon>Didymodactylos</taxon>
    </lineage>
</organism>
<reference evidence="6" key="1">
    <citation type="submission" date="2021-02" db="EMBL/GenBank/DDBJ databases">
        <authorList>
            <person name="Nowell W R."/>
        </authorList>
    </citation>
    <scope>NUCLEOTIDE SEQUENCE</scope>
</reference>
<keyword evidence="4" id="KW-0479">Metal-binding</keyword>
<dbReference type="InterPro" id="IPR007719">
    <property type="entry name" value="PCS_N"/>
</dbReference>
<dbReference type="EC" id="2.3.2.15" evidence="1"/>
<evidence type="ECO:0000256" key="4">
    <source>
        <dbReference type="ARBA" id="ARBA00022723"/>
    </source>
</evidence>
<dbReference type="GO" id="GO:0016756">
    <property type="term" value="F:glutathione gamma-glutamylcysteinyltransferase activity"/>
    <property type="evidence" value="ECO:0007669"/>
    <property type="project" value="UniProtKB-EC"/>
</dbReference>